<evidence type="ECO:0000313" key="2">
    <source>
        <dbReference type="Proteomes" id="UP000830729"/>
    </source>
</evidence>
<evidence type="ECO:0000313" key="1">
    <source>
        <dbReference type="EMBL" id="UPV75051.1"/>
    </source>
</evidence>
<accession>A0A8U0HWG6</accession>
<dbReference type="PROSITE" id="PS51318">
    <property type="entry name" value="TAT"/>
    <property type="match status" value="1"/>
</dbReference>
<keyword evidence="2" id="KW-1185">Reference proteome</keyword>
<name>A0A8U0HWG6_9EURY</name>
<reference evidence="1 2" key="1">
    <citation type="submission" date="2022-04" db="EMBL/GenBank/DDBJ databases">
        <title>Diverse halophilic archaea isolated from saline environments.</title>
        <authorList>
            <person name="Cui H.-L."/>
        </authorList>
    </citation>
    <scope>NUCLEOTIDE SEQUENCE [LARGE SCALE GENOMIC DNA]</scope>
    <source>
        <strain evidence="1 2">XZYJT49</strain>
    </source>
</reference>
<dbReference type="InterPro" id="IPR006311">
    <property type="entry name" value="TAT_signal"/>
</dbReference>
<dbReference type="GeneID" id="72184141"/>
<dbReference type="KEGG" id="halx:M0R89_03040"/>
<organism evidence="1 2">
    <name type="scientific">Halorussus limi</name>
    <dbReference type="NCBI Taxonomy" id="2938695"/>
    <lineage>
        <taxon>Archaea</taxon>
        <taxon>Methanobacteriati</taxon>
        <taxon>Methanobacteriota</taxon>
        <taxon>Stenosarchaea group</taxon>
        <taxon>Halobacteria</taxon>
        <taxon>Halobacteriales</taxon>
        <taxon>Haladaptataceae</taxon>
        <taxon>Halorussus</taxon>
    </lineage>
</organism>
<dbReference type="Proteomes" id="UP000830729">
    <property type="component" value="Chromosome"/>
</dbReference>
<sequence length="260" mass="27014">MNRERRAVLRWTAAAAVGAVGSGAVVESGAAEGSESNARGANDATPAVEAALQQVNTELPPGVTLFDLNGDGSYTATVESGSAVGDDSHPNPIHVTSSGNSTVDYAASIVAPSAEPTLGSLSGLRYDYYEGPNNVNPDESSGGLAPDETFLVVENADGRHGMYLTSDDGSDPPSESWRTFDVAARLAGGNWFEYTDLESGYDGRNFGDVVARFGADARLVRVGVGHGDAVNPATLDVYYDNLVVNGETLRLPTSVAKRVA</sequence>
<dbReference type="AlphaFoldDB" id="A0A8U0HWG6"/>
<gene>
    <name evidence="1" type="ORF">M0R89_03040</name>
</gene>
<protein>
    <submittedName>
        <fullName evidence="1">Uncharacterized protein</fullName>
    </submittedName>
</protein>
<proteinExistence type="predicted"/>
<dbReference type="RefSeq" id="WP_248651094.1">
    <property type="nucleotide sequence ID" value="NZ_CP096659.1"/>
</dbReference>
<dbReference type="EMBL" id="CP096659">
    <property type="protein sequence ID" value="UPV75051.1"/>
    <property type="molecule type" value="Genomic_DNA"/>
</dbReference>